<name>A0ABM8UP14_9BACT</name>
<comment type="caution">
    <text evidence="1">The sequence shown here is derived from an EMBL/GenBank/DDBJ whole genome shotgun (WGS) entry which is preliminary data.</text>
</comment>
<sequence>MSRSFNSRPVVVRYFVTGFNPILMLAMKNIECHYKDGSLVFCTTNSYTYATAHKILDVFNFLGLVSRIRLKSGQSFNVVGRLPVNYDPFIPDQGKWNDVVSQLVETKQALEKEVCSI</sequence>
<evidence type="ECO:0000313" key="2">
    <source>
        <dbReference type="Proteomes" id="UP000679725"/>
    </source>
</evidence>
<dbReference type="Proteomes" id="UP000679725">
    <property type="component" value="Unassembled WGS sequence"/>
</dbReference>
<dbReference type="EMBL" id="CAJRAU010000002">
    <property type="protein sequence ID" value="CAG5069246.1"/>
    <property type="molecule type" value="Genomic_DNA"/>
</dbReference>
<proteinExistence type="predicted"/>
<accession>A0ABM8UP14</accession>
<evidence type="ECO:0000313" key="1">
    <source>
        <dbReference type="EMBL" id="CAG5069246.1"/>
    </source>
</evidence>
<protein>
    <submittedName>
        <fullName evidence="1">Uncharacterized protein</fullName>
    </submittedName>
</protein>
<gene>
    <name evidence="1" type="ORF">DYBT9623_01982</name>
</gene>
<keyword evidence="2" id="KW-1185">Reference proteome</keyword>
<reference evidence="1 2" key="1">
    <citation type="submission" date="2021-04" db="EMBL/GenBank/DDBJ databases">
        <authorList>
            <person name="Rodrigo-Torres L."/>
            <person name="Arahal R. D."/>
            <person name="Lucena T."/>
        </authorList>
    </citation>
    <scope>NUCLEOTIDE SEQUENCE [LARGE SCALE GENOMIC DNA]</scope>
    <source>
        <strain evidence="1 2">CECT 9623</strain>
    </source>
</reference>
<organism evidence="1 2">
    <name type="scientific">Dyadobacter linearis</name>
    <dbReference type="NCBI Taxonomy" id="2823330"/>
    <lineage>
        <taxon>Bacteria</taxon>
        <taxon>Pseudomonadati</taxon>
        <taxon>Bacteroidota</taxon>
        <taxon>Cytophagia</taxon>
        <taxon>Cytophagales</taxon>
        <taxon>Spirosomataceae</taxon>
        <taxon>Dyadobacter</taxon>
    </lineage>
</organism>